<evidence type="ECO:0000313" key="1">
    <source>
        <dbReference type="EMBL" id="NNU63024.1"/>
    </source>
</evidence>
<comment type="caution">
    <text evidence="1">The sequence shown here is derived from an EMBL/GenBank/DDBJ whole genome shotgun (WGS) entry which is preliminary data.</text>
</comment>
<proteinExistence type="predicted"/>
<organism evidence="1 2">
    <name type="scientific">Ochrobactrum soli</name>
    <dbReference type="NCBI Taxonomy" id="2448455"/>
    <lineage>
        <taxon>Bacteria</taxon>
        <taxon>Pseudomonadati</taxon>
        <taxon>Pseudomonadota</taxon>
        <taxon>Alphaproteobacteria</taxon>
        <taxon>Hyphomicrobiales</taxon>
        <taxon>Brucellaceae</taxon>
        <taxon>Brucella/Ochrobactrum group</taxon>
        <taxon>Ochrobactrum</taxon>
    </lineage>
</organism>
<dbReference type="EMBL" id="JABFCY010000018">
    <property type="protein sequence ID" value="NNU63024.1"/>
    <property type="molecule type" value="Genomic_DNA"/>
</dbReference>
<reference evidence="1 2" key="1">
    <citation type="submission" date="2020-05" db="EMBL/GenBank/DDBJ databases">
        <title>Draft Genome Sequence of Ochrobactrum soli Isolated from Stable Fly Gut.</title>
        <authorList>
            <person name="Pileggi M.T."/>
            <person name="Vazhakkala L.J."/>
            <person name="Wong C.N."/>
        </authorList>
    </citation>
    <scope>NUCLEOTIDE SEQUENCE [LARGE SCALE GENOMIC DNA]</scope>
    <source>
        <strain evidence="1 2">MTP-C0764</strain>
    </source>
</reference>
<dbReference type="AlphaFoldDB" id="A0A849KXW9"/>
<dbReference type="RefSeq" id="WP_171319404.1">
    <property type="nucleotide sequence ID" value="NZ_JABFCY010000018.1"/>
</dbReference>
<name>A0A849KXW9_9HYPH</name>
<accession>A0A849KXW9</accession>
<keyword evidence="2" id="KW-1185">Reference proteome</keyword>
<sequence length="259" mass="28003">MADFDFRKESVDERVLVISFDNGKPMSAAQLAGIFKALDADYMQMTGRDLVVARLELGSTWIWLVDIATGAGGWIKGTAGVAKAAQDLGTFAKKLRDGFKSSKASVALSQTDAVHDSVDRSITAMAQASEKTGSTIFLRKTTITATGTETIDIEVTPAQAKEARTRAKNRPKRVQTVSPPTLKAIAHHDELVSRMRALPQASRDLEVGIRVMVQATVVNGGRYLLEQVAGTLDGEGRRDIATIIRQELEGGQTFVQVDN</sequence>
<gene>
    <name evidence="1" type="ORF">HKX02_22595</name>
</gene>
<protein>
    <submittedName>
        <fullName evidence="1">Uncharacterized protein</fullName>
    </submittedName>
</protein>
<evidence type="ECO:0000313" key="2">
    <source>
        <dbReference type="Proteomes" id="UP000574931"/>
    </source>
</evidence>
<dbReference type="Proteomes" id="UP000574931">
    <property type="component" value="Unassembled WGS sequence"/>
</dbReference>